<dbReference type="PANTHER" id="PTHR35580:SF1">
    <property type="entry name" value="PHYTASE-LIKE DOMAIN-CONTAINING PROTEIN"/>
    <property type="match status" value="1"/>
</dbReference>
<evidence type="ECO:0000313" key="2">
    <source>
        <dbReference type="EMBL" id="MBK9719390.1"/>
    </source>
</evidence>
<gene>
    <name evidence="2" type="ORF">IPO85_18125</name>
</gene>
<dbReference type="AlphaFoldDB" id="A0A9D7SD17"/>
<organism evidence="2 3">
    <name type="scientific">Candidatus Defluviibacterium haderslevense</name>
    <dbReference type="NCBI Taxonomy" id="2981993"/>
    <lineage>
        <taxon>Bacteria</taxon>
        <taxon>Pseudomonadati</taxon>
        <taxon>Bacteroidota</taxon>
        <taxon>Saprospiria</taxon>
        <taxon>Saprospirales</taxon>
        <taxon>Saprospiraceae</taxon>
        <taxon>Candidatus Defluviibacterium</taxon>
    </lineage>
</organism>
<evidence type="ECO:0000313" key="3">
    <source>
        <dbReference type="Proteomes" id="UP000808349"/>
    </source>
</evidence>
<dbReference type="InterPro" id="IPR026444">
    <property type="entry name" value="Secre_tail"/>
</dbReference>
<dbReference type="EMBL" id="JADKFW010000020">
    <property type="protein sequence ID" value="MBK9719390.1"/>
    <property type="molecule type" value="Genomic_DNA"/>
</dbReference>
<evidence type="ECO:0000259" key="1">
    <source>
        <dbReference type="Pfam" id="PF18962"/>
    </source>
</evidence>
<sequence length="399" mass="42771">MNAFTIKLTSNGNLTWAKAFVGGASEGKSIAVDNIGDVYTLGTFNDSTDFDPGNGTYKLAPNGGKDILLSKLDANGNFLWGKNFGGVGNFGNDVGYSLVVDNAGAVYATGNFSDTADFDPSPAVFNLVSNGNTYSDVFVFKYHYCGSNNNVTINACDSVTLFGTTYYTSAVLVQQFLNVQDCDSNVITNIIVNANTYGTLTDSSCGGYEYYGQTYNVSGIYTQAIPNAAGCDSIMTLTLTVHPINIGVTQNGLTFTAIATGAVSYQWIKCNPYQIIPGAINQTFTATSNGDYAVIITDVECSDTSACFPVHGVGINYHAESADFFLYPNPVSQRLVIESKTGFNTGGIKIITVAGQVVLNRYNINADKIEIDMTNLVSGLYFVEIEDESRKIIRLVTKE</sequence>
<dbReference type="InterPro" id="IPR052918">
    <property type="entry name" value="Motility_Chemotaxis_Reg"/>
</dbReference>
<dbReference type="Pfam" id="PF18962">
    <property type="entry name" value="Por_Secre_tail"/>
    <property type="match status" value="1"/>
</dbReference>
<dbReference type="NCBIfam" id="TIGR04183">
    <property type="entry name" value="Por_Secre_tail"/>
    <property type="match status" value="1"/>
</dbReference>
<dbReference type="Proteomes" id="UP000808349">
    <property type="component" value="Unassembled WGS sequence"/>
</dbReference>
<proteinExistence type="predicted"/>
<reference evidence="2 3" key="1">
    <citation type="submission" date="2020-10" db="EMBL/GenBank/DDBJ databases">
        <title>Connecting structure to function with the recovery of over 1000 high-quality activated sludge metagenome-assembled genomes encoding full-length rRNA genes using long-read sequencing.</title>
        <authorList>
            <person name="Singleton C.M."/>
            <person name="Petriglieri F."/>
            <person name="Kristensen J.M."/>
            <person name="Kirkegaard R.H."/>
            <person name="Michaelsen T.Y."/>
            <person name="Andersen M.H."/>
            <person name="Karst S.M."/>
            <person name="Dueholm M.S."/>
            <person name="Nielsen P.H."/>
            <person name="Albertsen M."/>
        </authorList>
    </citation>
    <scope>NUCLEOTIDE SEQUENCE [LARGE SCALE GENOMIC DNA]</scope>
    <source>
        <strain evidence="2">Ribe_18-Q3-R11-54_BAT3C.373</strain>
    </source>
</reference>
<name>A0A9D7SD17_9BACT</name>
<protein>
    <submittedName>
        <fullName evidence="2">T9SS type A sorting domain-containing protein</fullName>
    </submittedName>
</protein>
<accession>A0A9D7SD17</accession>
<dbReference type="PANTHER" id="PTHR35580">
    <property type="entry name" value="CELL SURFACE GLYCOPROTEIN (S-LAYER PROTEIN)-LIKE PROTEIN"/>
    <property type="match status" value="1"/>
</dbReference>
<feature type="domain" description="Secretion system C-terminal sorting" evidence="1">
    <location>
        <begin position="326"/>
        <end position="392"/>
    </location>
</feature>
<comment type="caution">
    <text evidence="2">The sequence shown here is derived from an EMBL/GenBank/DDBJ whole genome shotgun (WGS) entry which is preliminary data.</text>
</comment>